<gene>
    <name evidence="1" type="ORF">RFI_02300</name>
</gene>
<comment type="caution">
    <text evidence="1">The sequence shown here is derived from an EMBL/GenBank/DDBJ whole genome shotgun (WGS) entry which is preliminary data.</text>
</comment>
<evidence type="ECO:0000313" key="1">
    <source>
        <dbReference type="EMBL" id="ETO34787.1"/>
    </source>
</evidence>
<dbReference type="AlphaFoldDB" id="X6PAX1"/>
<dbReference type="EMBL" id="ASPP01002281">
    <property type="protein sequence ID" value="ETO34787.1"/>
    <property type="molecule type" value="Genomic_DNA"/>
</dbReference>
<keyword evidence="2" id="KW-1185">Reference proteome</keyword>
<protein>
    <submittedName>
        <fullName evidence="1">Uncharacterized protein</fullName>
    </submittedName>
</protein>
<proteinExistence type="predicted"/>
<reference evidence="1 2" key="1">
    <citation type="journal article" date="2013" name="Curr. Biol.">
        <title>The Genome of the Foraminiferan Reticulomyxa filosa.</title>
        <authorList>
            <person name="Glockner G."/>
            <person name="Hulsmann N."/>
            <person name="Schleicher M."/>
            <person name="Noegel A.A."/>
            <person name="Eichinger L."/>
            <person name="Gallinger C."/>
            <person name="Pawlowski J."/>
            <person name="Sierra R."/>
            <person name="Euteneuer U."/>
            <person name="Pillet L."/>
            <person name="Moustafa A."/>
            <person name="Platzer M."/>
            <person name="Groth M."/>
            <person name="Szafranski K."/>
            <person name="Schliwa M."/>
        </authorList>
    </citation>
    <scope>NUCLEOTIDE SEQUENCE [LARGE SCALE GENOMIC DNA]</scope>
</reference>
<sequence>MTLRFKTNSSIVLCFERGIGCQDTDSHFFHRNSKLVTNHLLIHLSHGSFAWIDFDEDKDYAYDYDIMIRQLYLLQCLCISTETLDIVIYFVKLNEQQLDDPIEFFIDELVDKDKKKIHEKFYYWEYDITQLIMKLKEGQLDDASKCLINRLSDEKEDKNNLVKCAHFLLGKLSMKWNEKQFNDAFNPLMENTKR</sequence>
<accession>X6PAX1</accession>
<name>X6PAX1_RETFI</name>
<evidence type="ECO:0000313" key="2">
    <source>
        <dbReference type="Proteomes" id="UP000023152"/>
    </source>
</evidence>
<organism evidence="1 2">
    <name type="scientific">Reticulomyxa filosa</name>
    <dbReference type="NCBI Taxonomy" id="46433"/>
    <lineage>
        <taxon>Eukaryota</taxon>
        <taxon>Sar</taxon>
        <taxon>Rhizaria</taxon>
        <taxon>Retaria</taxon>
        <taxon>Foraminifera</taxon>
        <taxon>Monothalamids</taxon>
        <taxon>Reticulomyxidae</taxon>
        <taxon>Reticulomyxa</taxon>
    </lineage>
</organism>
<dbReference type="Proteomes" id="UP000023152">
    <property type="component" value="Unassembled WGS sequence"/>
</dbReference>